<sequence>MLTLALFALLATATAYIWPSPQFEALDEMRFEQPLASFVDPCDLFVFDVDDSRKSGRADSADWIRTAYHDMATHNVKDGTGGLDGSIRFLEEMARPEDAGDGFQNTIDVLAGESNRYVSIADVIALGAVIAVENCGGPEIAFRGGRVDATEPNAPGVPQPQESLDSHIASFARQGFTQTEMIGLVACGHTFGGVQHAPFPDIVPELNDPNSTESVAHFDSSFVNFDNNIATEYISGTTQNPLVVGLNDTTNSDKRIFGSDGNVTMRSFANSPELFASTCAELFAKMIDTVPRGVQLTDVVTPLPVKPIIVRFDLDGDTLRLDGRVRLWNMTQDTAGTVRLFWDDHVGGTNNITLSFDGRFTNSGGRNTGVYYTFSATPPDNSLSIDAAAGITQMRFTVNDKLEDQGGLGFLLQDGVVISTSSCVDFHSNGSIAGGHLDLAVRNTITPTRVFIETEKFDDSGRPTVVEIEVPRPSEAATANATYSIWSVQLNSDQQFNFYTVGAELDGGGKLLGPHQFFDFASC</sequence>
<dbReference type="Proteomes" id="UP000620124">
    <property type="component" value="Unassembled WGS sequence"/>
</dbReference>
<evidence type="ECO:0000256" key="2">
    <source>
        <dbReference type="ARBA" id="ARBA00005997"/>
    </source>
</evidence>
<dbReference type="GO" id="GO:0042744">
    <property type="term" value="P:hydrogen peroxide catabolic process"/>
    <property type="evidence" value="ECO:0007669"/>
    <property type="project" value="TreeGrafter"/>
</dbReference>
<dbReference type="OrthoDB" id="2144714at2759"/>
<dbReference type="PANTHER" id="PTHR31356:SF53">
    <property type="entry name" value="HEME PEROXIDASE"/>
    <property type="match status" value="1"/>
</dbReference>
<keyword evidence="6 8" id="KW-0560">Oxidoreductase</keyword>
<keyword evidence="5" id="KW-0479">Metal-binding</keyword>
<comment type="function">
    <text evidence="1">Destroys radicals which are normally produced within the cells and which are toxic to biological systems.</text>
</comment>
<dbReference type="GO" id="GO:0000302">
    <property type="term" value="P:response to reactive oxygen species"/>
    <property type="evidence" value="ECO:0007669"/>
    <property type="project" value="TreeGrafter"/>
</dbReference>
<dbReference type="PRINTS" id="PR00459">
    <property type="entry name" value="ASPEROXIDASE"/>
</dbReference>
<dbReference type="GO" id="GO:0004601">
    <property type="term" value="F:peroxidase activity"/>
    <property type="evidence" value="ECO:0007669"/>
    <property type="project" value="UniProtKB-KW"/>
</dbReference>
<keyword evidence="9" id="KW-0732">Signal</keyword>
<evidence type="ECO:0000256" key="4">
    <source>
        <dbReference type="ARBA" id="ARBA00022617"/>
    </source>
</evidence>
<dbReference type="PROSITE" id="PS50873">
    <property type="entry name" value="PEROXIDASE_4"/>
    <property type="match status" value="1"/>
</dbReference>
<comment type="similarity">
    <text evidence="2">Belongs to the peroxidase family. Cytochrome c peroxidase subfamily.</text>
</comment>
<dbReference type="EC" id="1.11.1.-" evidence="8"/>
<keyword evidence="3 8" id="KW-0575">Peroxidase</keyword>
<evidence type="ECO:0000313" key="11">
    <source>
        <dbReference type="EMBL" id="KAF7354225.1"/>
    </source>
</evidence>
<evidence type="ECO:0000313" key="12">
    <source>
        <dbReference type="Proteomes" id="UP000620124"/>
    </source>
</evidence>
<gene>
    <name evidence="11" type="ORF">MVEN_01110300</name>
</gene>
<evidence type="ECO:0000256" key="5">
    <source>
        <dbReference type="ARBA" id="ARBA00022723"/>
    </source>
</evidence>
<reference evidence="11" key="1">
    <citation type="submission" date="2020-05" db="EMBL/GenBank/DDBJ databases">
        <title>Mycena genomes resolve the evolution of fungal bioluminescence.</title>
        <authorList>
            <person name="Tsai I.J."/>
        </authorList>
    </citation>
    <scope>NUCLEOTIDE SEQUENCE</scope>
    <source>
        <strain evidence="11">CCC161011</strain>
    </source>
</reference>
<evidence type="ECO:0000256" key="8">
    <source>
        <dbReference type="RuleBase" id="RU363051"/>
    </source>
</evidence>
<dbReference type="InterPro" id="IPR044831">
    <property type="entry name" value="Ccp1-like"/>
</dbReference>
<feature type="chain" id="PRO_5034149989" description="Peroxidase" evidence="9">
    <location>
        <begin position="16"/>
        <end position="523"/>
    </location>
</feature>
<feature type="signal peptide" evidence="9">
    <location>
        <begin position="1"/>
        <end position="15"/>
    </location>
</feature>
<organism evidence="11 12">
    <name type="scientific">Mycena venus</name>
    <dbReference type="NCBI Taxonomy" id="2733690"/>
    <lineage>
        <taxon>Eukaryota</taxon>
        <taxon>Fungi</taxon>
        <taxon>Dikarya</taxon>
        <taxon>Basidiomycota</taxon>
        <taxon>Agaricomycotina</taxon>
        <taxon>Agaricomycetes</taxon>
        <taxon>Agaricomycetidae</taxon>
        <taxon>Agaricales</taxon>
        <taxon>Marasmiineae</taxon>
        <taxon>Mycenaceae</taxon>
        <taxon>Mycena</taxon>
    </lineage>
</organism>
<dbReference type="InterPro" id="IPR002016">
    <property type="entry name" value="Haem_peroxidase"/>
</dbReference>
<name>A0A8H6Y4V7_9AGAR</name>
<dbReference type="InterPro" id="IPR010255">
    <property type="entry name" value="Haem_peroxidase_sf"/>
</dbReference>
<protein>
    <recommendedName>
        <fullName evidence="8">Peroxidase</fullName>
        <ecNumber evidence="8">1.11.1.-</ecNumber>
    </recommendedName>
</protein>
<keyword evidence="7" id="KW-0408">Iron</keyword>
<dbReference type="InterPro" id="IPR002207">
    <property type="entry name" value="Peroxidase_I"/>
</dbReference>
<dbReference type="EMBL" id="JACAZI010000008">
    <property type="protein sequence ID" value="KAF7354225.1"/>
    <property type="molecule type" value="Genomic_DNA"/>
</dbReference>
<comment type="caution">
    <text evidence="11">The sequence shown here is derived from an EMBL/GenBank/DDBJ whole genome shotgun (WGS) entry which is preliminary data.</text>
</comment>
<proteinExistence type="inferred from homology"/>
<evidence type="ECO:0000256" key="3">
    <source>
        <dbReference type="ARBA" id="ARBA00022559"/>
    </source>
</evidence>
<evidence type="ECO:0000256" key="7">
    <source>
        <dbReference type="ARBA" id="ARBA00023004"/>
    </source>
</evidence>
<dbReference type="GO" id="GO:0046872">
    <property type="term" value="F:metal ion binding"/>
    <property type="evidence" value="ECO:0007669"/>
    <property type="project" value="UniProtKB-UniRule"/>
</dbReference>
<evidence type="ECO:0000256" key="1">
    <source>
        <dbReference type="ARBA" id="ARBA00003917"/>
    </source>
</evidence>
<accession>A0A8H6Y4V7</accession>
<dbReference type="Gene3D" id="1.10.520.10">
    <property type="match status" value="1"/>
</dbReference>
<dbReference type="SUPFAM" id="SSF48113">
    <property type="entry name" value="Heme-dependent peroxidases"/>
    <property type="match status" value="1"/>
</dbReference>
<feature type="domain" description="Plant heme peroxidase family profile" evidence="10">
    <location>
        <begin position="38"/>
        <end position="326"/>
    </location>
</feature>
<dbReference type="AlphaFoldDB" id="A0A8H6Y4V7"/>
<dbReference type="GO" id="GO:0034599">
    <property type="term" value="P:cellular response to oxidative stress"/>
    <property type="evidence" value="ECO:0007669"/>
    <property type="project" value="InterPro"/>
</dbReference>
<evidence type="ECO:0000259" key="10">
    <source>
        <dbReference type="PROSITE" id="PS50873"/>
    </source>
</evidence>
<dbReference type="PANTHER" id="PTHR31356">
    <property type="entry name" value="THYLAKOID LUMENAL 29 KDA PROTEIN, CHLOROPLASTIC-RELATED"/>
    <property type="match status" value="1"/>
</dbReference>
<dbReference type="GO" id="GO:0020037">
    <property type="term" value="F:heme binding"/>
    <property type="evidence" value="ECO:0007669"/>
    <property type="project" value="UniProtKB-UniRule"/>
</dbReference>
<dbReference type="Pfam" id="PF00141">
    <property type="entry name" value="peroxidase"/>
    <property type="match status" value="1"/>
</dbReference>
<dbReference type="PRINTS" id="PR00458">
    <property type="entry name" value="PEROXIDASE"/>
</dbReference>
<dbReference type="Gene3D" id="1.10.420.10">
    <property type="entry name" value="Peroxidase, domain 2"/>
    <property type="match status" value="1"/>
</dbReference>
<keyword evidence="12" id="KW-1185">Reference proteome</keyword>
<keyword evidence="4" id="KW-0349">Heme</keyword>
<evidence type="ECO:0000256" key="9">
    <source>
        <dbReference type="SAM" id="SignalP"/>
    </source>
</evidence>
<evidence type="ECO:0000256" key="6">
    <source>
        <dbReference type="ARBA" id="ARBA00023002"/>
    </source>
</evidence>